<evidence type="ECO:0000256" key="3">
    <source>
        <dbReference type="ARBA" id="ARBA00022553"/>
    </source>
</evidence>
<dbReference type="InterPro" id="IPR004358">
    <property type="entry name" value="Sig_transdc_His_kin-like_C"/>
</dbReference>
<evidence type="ECO:0000256" key="8">
    <source>
        <dbReference type="SAM" id="Phobius"/>
    </source>
</evidence>
<dbReference type="InterPro" id="IPR036097">
    <property type="entry name" value="HisK_dim/P_sf"/>
</dbReference>
<feature type="domain" description="Histidine kinase" evidence="9">
    <location>
        <begin position="240"/>
        <end position="447"/>
    </location>
</feature>
<dbReference type="PRINTS" id="PR00344">
    <property type="entry name" value="BCTRLSENSOR"/>
</dbReference>
<dbReference type="InterPro" id="IPR036890">
    <property type="entry name" value="HATPase_C_sf"/>
</dbReference>
<evidence type="ECO:0000256" key="7">
    <source>
        <dbReference type="SAM" id="MobiDB-lite"/>
    </source>
</evidence>
<keyword evidence="3" id="KW-0597">Phosphoprotein</keyword>
<keyword evidence="11" id="KW-1185">Reference proteome</keyword>
<dbReference type="GO" id="GO:0000155">
    <property type="term" value="F:phosphorelay sensor kinase activity"/>
    <property type="evidence" value="ECO:0007669"/>
    <property type="project" value="InterPro"/>
</dbReference>
<feature type="transmembrane region" description="Helical" evidence="8">
    <location>
        <begin position="24"/>
        <end position="46"/>
    </location>
</feature>
<organism evidence="10 11">
    <name type="scientific">Anaeromyxobacter diazotrophicus</name>
    <dbReference type="NCBI Taxonomy" id="2590199"/>
    <lineage>
        <taxon>Bacteria</taxon>
        <taxon>Pseudomonadati</taxon>
        <taxon>Myxococcota</taxon>
        <taxon>Myxococcia</taxon>
        <taxon>Myxococcales</taxon>
        <taxon>Cystobacterineae</taxon>
        <taxon>Anaeromyxobacteraceae</taxon>
        <taxon>Anaeromyxobacter</taxon>
    </lineage>
</organism>
<feature type="region of interest" description="Disordered" evidence="7">
    <location>
        <begin position="429"/>
        <end position="458"/>
    </location>
</feature>
<dbReference type="Gene3D" id="3.30.565.10">
    <property type="entry name" value="Histidine kinase-like ATPase, C-terminal domain"/>
    <property type="match status" value="1"/>
</dbReference>
<dbReference type="SMART" id="SM00388">
    <property type="entry name" value="HisKA"/>
    <property type="match status" value="1"/>
</dbReference>
<keyword evidence="8" id="KW-0472">Membrane</keyword>
<dbReference type="Proteomes" id="UP000503640">
    <property type="component" value="Unassembled WGS sequence"/>
</dbReference>
<protein>
    <recommendedName>
        <fullName evidence="2">histidine kinase</fullName>
        <ecNumber evidence="2">2.7.13.3</ecNumber>
    </recommendedName>
</protein>
<keyword evidence="4" id="KW-0808">Transferase</keyword>
<name>A0A7I9VHZ3_9BACT</name>
<keyword evidence="5" id="KW-0418">Kinase</keyword>
<dbReference type="Gene3D" id="1.10.287.130">
    <property type="match status" value="1"/>
</dbReference>
<dbReference type="Pfam" id="PF00512">
    <property type="entry name" value="HisKA"/>
    <property type="match status" value="1"/>
</dbReference>
<dbReference type="AlphaFoldDB" id="A0A7I9VHZ3"/>
<evidence type="ECO:0000313" key="11">
    <source>
        <dbReference type="Proteomes" id="UP000503640"/>
    </source>
</evidence>
<reference evidence="11" key="1">
    <citation type="journal article" date="2020" name="Appl. Environ. Microbiol.">
        <title>Diazotrophic Anaeromyxobacter Isolates from Soils.</title>
        <authorList>
            <person name="Masuda Y."/>
            <person name="Yamanaka H."/>
            <person name="Xu Z.X."/>
            <person name="Shiratori Y."/>
            <person name="Aono T."/>
            <person name="Amachi S."/>
            <person name="Senoo K."/>
            <person name="Itoh H."/>
        </authorList>
    </citation>
    <scope>NUCLEOTIDE SEQUENCE [LARGE SCALE GENOMIC DNA]</scope>
    <source>
        <strain evidence="11">R267</strain>
    </source>
</reference>
<dbReference type="PANTHER" id="PTHR43711">
    <property type="entry name" value="TWO-COMPONENT HISTIDINE KINASE"/>
    <property type="match status" value="1"/>
</dbReference>
<dbReference type="CDD" id="cd00075">
    <property type="entry name" value="HATPase"/>
    <property type="match status" value="1"/>
</dbReference>
<evidence type="ECO:0000256" key="4">
    <source>
        <dbReference type="ARBA" id="ARBA00022679"/>
    </source>
</evidence>
<dbReference type="InterPro" id="IPR003594">
    <property type="entry name" value="HATPase_dom"/>
</dbReference>
<comment type="catalytic activity">
    <reaction evidence="1">
        <text>ATP + protein L-histidine = ADP + protein N-phospho-L-histidine.</text>
        <dbReference type="EC" id="2.7.13.3"/>
    </reaction>
</comment>
<dbReference type="CDD" id="cd00082">
    <property type="entry name" value="HisKA"/>
    <property type="match status" value="1"/>
</dbReference>
<dbReference type="SUPFAM" id="SSF55874">
    <property type="entry name" value="ATPase domain of HSP90 chaperone/DNA topoisomerase II/histidine kinase"/>
    <property type="match status" value="1"/>
</dbReference>
<keyword evidence="8" id="KW-0812">Transmembrane</keyword>
<evidence type="ECO:0000259" key="9">
    <source>
        <dbReference type="PROSITE" id="PS50109"/>
    </source>
</evidence>
<comment type="caution">
    <text evidence="10">The sequence shown here is derived from an EMBL/GenBank/DDBJ whole genome shotgun (WGS) entry which is preliminary data.</text>
</comment>
<dbReference type="PANTHER" id="PTHR43711:SF32">
    <property type="entry name" value="SENSOR-TYPE HISTIDINE KINASE PRRB"/>
    <property type="match status" value="1"/>
</dbReference>
<dbReference type="InterPro" id="IPR005467">
    <property type="entry name" value="His_kinase_dom"/>
</dbReference>
<dbReference type="SMART" id="SM00387">
    <property type="entry name" value="HATPase_c"/>
    <property type="match status" value="1"/>
</dbReference>
<dbReference type="PROSITE" id="PS50109">
    <property type="entry name" value="HIS_KIN"/>
    <property type="match status" value="1"/>
</dbReference>
<evidence type="ECO:0000313" key="10">
    <source>
        <dbReference type="EMBL" id="GEJ56026.1"/>
    </source>
</evidence>
<dbReference type="EMBL" id="BJTG01000002">
    <property type="protein sequence ID" value="GEJ56026.1"/>
    <property type="molecule type" value="Genomic_DNA"/>
</dbReference>
<evidence type="ECO:0000256" key="6">
    <source>
        <dbReference type="ARBA" id="ARBA00023012"/>
    </source>
</evidence>
<gene>
    <name evidence="10" type="ORF">AMYX_07670</name>
</gene>
<sequence length="458" mass="47857">MPLLPEDRRSGIERASRRRVRKTLLGAIALVIAGLVALGALVLGTIGPQLAELSRIGGEHARAVGATAHLRDHLAALVEQLGGGDEGSPPGPVDVAGELRAIDAGAGQLDALCREDEERATLKRLREELLRVSTLAARVERAREGGRRALARAAARELSTRALEASRATDAIIRFNAAEVRDATSTVHASLLRAMVTSSALGLLVMAGALILLRQALHAIEAHEHLVDRHAEDLAAFASRAAHELRTPLHTIGMALHVLRKNPNQATALERAEASAKRLGQTIDDILRFSRAGGAPEPGASCRIGPAVDAVVTELGPQAAEAGLALATDAEADLEVAMAEGHLHAVVQNLVGNAIKYGRREGGRVAVRASAEGGWAVLSVADDGPGIPRAALTHVFEPFYRASTQADGYGLGLPTVKRLVEAHGGTVQLTSAPGKGTTVTLRLPRAPPQRGSPTALPP</sequence>
<dbReference type="EC" id="2.7.13.3" evidence="2"/>
<evidence type="ECO:0000256" key="1">
    <source>
        <dbReference type="ARBA" id="ARBA00000085"/>
    </source>
</evidence>
<dbReference type="InterPro" id="IPR050736">
    <property type="entry name" value="Sensor_HK_Regulatory"/>
</dbReference>
<dbReference type="InterPro" id="IPR003661">
    <property type="entry name" value="HisK_dim/P_dom"/>
</dbReference>
<proteinExistence type="predicted"/>
<keyword evidence="8" id="KW-1133">Transmembrane helix</keyword>
<accession>A0A7I9VHZ3</accession>
<dbReference type="Pfam" id="PF02518">
    <property type="entry name" value="HATPase_c"/>
    <property type="match status" value="1"/>
</dbReference>
<dbReference type="SUPFAM" id="SSF47384">
    <property type="entry name" value="Homodimeric domain of signal transducing histidine kinase"/>
    <property type="match status" value="1"/>
</dbReference>
<dbReference type="RefSeq" id="WP_176063139.1">
    <property type="nucleotide sequence ID" value="NZ_BJTG01000002.1"/>
</dbReference>
<keyword evidence="6" id="KW-0902">Two-component regulatory system</keyword>
<evidence type="ECO:0000256" key="2">
    <source>
        <dbReference type="ARBA" id="ARBA00012438"/>
    </source>
</evidence>
<evidence type="ECO:0000256" key="5">
    <source>
        <dbReference type="ARBA" id="ARBA00022777"/>
    </source>
</evidence>